<feature type="signal peptide" evidence="2">
    <location>
        <begin position="1"/>
        <end position="26"/>
    </location>
</feature>
<evidence type="ECO:0000256" key="2">
    <source>
        <dbReference type="SAM" id="SignalP"/>
    </source>
</evidence>
<dbReference type="Gene3D" id="1.10.4030.10">
    <property type="entry name" value="Porin chaperone SurA, peptide-binding domain"/>
    <property type="match status" value="1"/>
</dbReference>
<keyword evidence="5" id="KW-1185">Reference proteome</keyword>
<dbReference type="GO" id="GO:0003755">
    <property type="term" value="F:peptidyl-prolyl cis-trans isomerase activity"/>
    <property type="evidence" value="ECO:0007669"/>
    <property type="project" value="InterPro"/>
</dbReference>
<dbReference type="OrthoDB" id="5345137at2"/>
<dbReference type="InterPro" id="IPR046357">
    <property type="entry name" value="PPIase_dom_sf"/>
</dbReference>
<evidence type="ECO:0000313" key="5">
    <source>
        <dbReference type="Proteomes" id="UP000289718"/>
    </source>
</evidence>
<dbReference type="AlphaFoldDB" id="A0A4Q1ASN7"/>
<keyword evidence="1 2" id="KW-0732">Signal</keyword>
<comment type="caution">
    <text evidence="4">The sequence shown here is derived from an EMBL/GenBank/DDBJ whole genome shotgun (WGS) entry which is preliminary data.</text>
</comment>
<reference evidence="4 5" key="1">
    <citation type="submission" date="2017-09" db="EMBL/GenBank/DDBJ databases">
        <title>Genomics of the genus Arcobacter.</title>
        <authorList>
            <person name="Perez-Cataluna A."/>
            <person name="Figueras M.J."/>
            <person name="Salas-Masso N."/>
        </authorList>
    </citation>
    <scope>NUCLEOTIDE SEQUENCE [LARGE SCALE GENOMIC DNA]</scope>
    <source>
        <strain evidence="4 5">F156-34</strain>
    </source>
</reference>
<name>A0A4Q1ASN7_9BACT</name>
<evidence type="ECO:0000313" key="4">
    <source>
        <dbReference type="EMBL" id="RXK12693.1"/>
    </source>
</evidence>
<accession>A0A4Q1ASN7</accession>
<sequence>MDGKRNLFSVKKILLALVTFASLSFAQQLVDAIALVVNDEPITLYDIEKRKAQANISKDKAVSQLIDEVLFDQLVDDNNITADIFDVNNYLEKLAASNGMDLYEFKSIIRQQYKDYAAYEEKTRQLILREKLTNKLVRGNVKVATEEDLKIYYENNKNMFKTASKVKAIQYSSKDRRALEEARTNPMLNIQGVNKAPVDLDQSNLNPQLRYILNETAINKFTPIFTSDKHYVSLFISHKENQDIIAFENVRDRIFNIVMQDREKKYLKDYFEKLKLSADIKIVR</sequence>
<dbReference type="InterPro" id="IPR050280">
    <property type="entry name" value="OMP_Chaperone_SurA"/>
</dbReference>
<evidence type="ECO:0000256" key="1">
    <source>
        <dbReference type="ARBA" id="ARBA00022729"/>
    </source>
</evidence>
<proteinExistence type="predicted"/>
<dbReference type="InterPro" id="IPR027304">
    <property type="entry name" value="Trigger_fact/SurA_dom_sf"/>
</dbReference>
<dbReference type="Pfam" id="PF22506">
    <property type="entry name" value="Cj1289-like_C"/>
    <property type="match status" value="1"/>
</dbReference>
<keyword evidence="4" id="KW-0413">Isomerase</keyword>
<dbReference type="SUPFAM" id="SSF109998">
    <property type="entry name" value="Triger factor/SurA peptide-binding domain-like"/>
    <property type="match status" value="1"/>
</dbReference>
<protein>
    <submittedName>
        <fullName evidence="4">Peptidylprolyl isomerase</fullName>
    </submittedName>
</protein>
<feature type="domain" description="Cj1289-like C-terminal" evidence="3">
    <location>
        <begin position="146"/>
        <end position="239"/>
    </location>
</feature>
<gene>
    <name evidence="4" type="ORF">CP965_08940</name>
</gene>
<dbReference type="Gene3D" id="3.10.50.40">
    <property type="match status" value="1"/>
</dbReference>
<organism evidence="4 5">
    <name type="scientific">Halarcobacter mediterraneus</name>
    <dbReference type="NCBI Taxonomy" id="2023153"/>
    <lineage>
        <taxon>Bacteria</taxon>
        <taxon>Pseudomonadati</taxon>
        <taxon>Campylobacterota</taxon>
        <taxon>Epsilonproteobacteria</taxon>
        <taxon>Campylobacterales</taxon>
        <taxon>Arcobacteraceae</taxon>
        <taxon>Halarcobacter</taxon>
    </lineage>
</organism>
<dbReference type="InterPro" id="IPR055131">
    <property type="entry name" value="Cj1289-like_C"/>
</dbReference>
<feature type="chain" id="PRO_5020417715" evidence="2">
    <location>
        <begin position="27"/>
        <end position="284"/>
    </location>
</feature>
<dbReference type="Proteomes" id="UP000289718">
    <property type="component" value="Unassembled WGS sequence"/>
</dbReference>
<dbReference type="RefSeq" id="WP_129061749.1">
    <property type="nucleotide sequence ID" value="NZ_NXIE01000003.1"/>
</dbReference>
<evidence type="ECO:0000259" key="3">
    <source>
        <dbReference type="Pfam" id="PF22506"/>
    </source>
</evidence>
<dbReference type="PANTHER" id="PTHR47637:SF1">
    <property type="entry name" value="CHAPERONE SURA"/>
    <property type="match status" value="1"/>
</dbReference>
<dbReference type="EMBL" id="NXIE01000003">
    <property type="protein sequence ID" value="RXK12693.1"/>
    <property type="molecule type" value="Genomic_DNA"/>
</dbReference>
<dbReference type="PANTHER" id="PTHR47637">
    <property type="entry name" value="CHAPERONE SURA"/>
    <property type="match status" value="1"/>
</dbReference>